<gene>
    <name evidence="2" type="ORF">D3876_10605</name>
</gene>
<evidence type="ECO:0000313" key="3">
    <source>
        <dbReference type="Proteomes" id="UP000286100"/>
    </source>
</evidence>
<proteinExistence type="predicted"/>
<comment type="caution">
    <text evidence="2">The sequence shown here is derived from an EMBL/GenBank/DDBJ whole genome shotgun (WGS) entry which is preliminary data.</text>
</comment>
<organism evidence="2 3">
    <name type="scientific">Sphingomonas cavernae</name>
    <dbReference type="NCBI Taxonomy" id="2320861"/>
    <lineage>
        <taxon>Bacteria</taxon>
        <taxon>Pseudomonadati</taxon>
        <taxon>Pseudomonadota</taxon>
        <taxon>Alphaproteobacteria</taxon>
        <taxon>Sphingomonadales</taxon>
        <taxon>Sphingomonadaceae</taxon>
        <taxon>Sphingomonas</taxon>
    </lineage>
</organism>
<accession>A0A418WKT1</accession>
<dbReference type="InterPro" id="IPR029060">
    <property type="entry name" value="PIN-like_dom_sf"/>
</dbReference>
<dbReference type="EMBL" id="QYUM01000003">
    <property type="protein sequence ID" value="RJF90657.1"/>
    <property type="molecule type" value="Genomic_DNA"/>
</dbReference>
<dbReference type="Proteomes" id="UP000286100">
    <property type="component" value="Unassembled WGS sequence"/>
</dbReference>
<dbReference type="CDD" id="cd18692">
    <property type="entry name" value="PIN_VapC-like"/>
    <property type="match status" value="1"/>
</dbReference>
<dbReference type="SUPFAM" id="SSF88723">
    <property type="entry name" value="PIN domain-like"/>
    <property type="match status" value="1"/>
</dbReference>
<dbReference type="InterPro" id="IPR052106">
    <property type="entry name" value="PINc/VapC_TA"/>
</dbReference>
<dbReference type="PANTHER" id="PTHR38826:SF5">
    <property type="entry name" value="RIBONUCLEASE VAPC13"/>
    <property type="match status" value="1"/>
</dbReference>
<feature type="domain" description="PIN" evidence="1">
    <location>
        <begin position="4"/>
        <end position="117"/>
    </location>
</feature>
<keyword evidence="3" id="KW-1185">Reference proteome</keyword>
<evidence type="ECO:0000313" key="2">
    <source>
        <dbReference type="EMBL" id="RJF90657.1"/>
    </source>
</evidence>
<name>A0A418WKT1_9SPHN</name>
<reference evidence="2 3" key="1">
    <citation type="submission" date="2018-09" db="EMBL/GenBank/DDBJ databases">
        <authorList>
            <person name="Zhu H."/>
        </authorList>
    </citation>
    <scope>NUCLEOTIDE SEQUENCE [LARGE SCALE GENOMIC DNA]</scope>
    <source>
        <strain evidence="2 3">K2R01-6</strain>
    </source>
</reference>
<dbReference type="Gene3D" id="3.40.50.1010">
    <property type="entry name" value="5'-nuclease"/>
    <property type="match status" value="1"/>
</dbReference>
<dbReference type="OrthoDB" id="163436at2"/>
<evidence type="ECO:0000259" key="1">
    <source>
        <dbReference type="Pfam" id="PF01850"/>
    </source>
</evidence>
<dbReference type="Pfam" id="PF01850">
    <property type="entry name" value="PIN"/>
    <property type="match status" value="1"/>
</dbReference>
<dbReference type="PANTHER" id="PTHR38826">
    <property type="entry name" value="RIBONUCLEASE VAPC13"/>
    <property type="match status" value="1"/>
</dbReference>
<dbReference type="RefSeq" id="WP_119762027.1">
    <property type="nucleotide sequence ID" value="NZ_QYUM01000003.1"/>
</dbReference>
<dbReference type="InterPro" id="IPR002716">
    <property type="entry name" value="PIN_dom"/>
</dbReference>
<sequence length="149" mass="16061">MISVDTNILVYAAAQDGDARNAEAEQLVSQLFLLPATVPVQVLAEFLNVTGRKNPAAIAQSLERVEEWLALFDVAPTMPADLIAAQRLRARYKMQFFDALICAVALRSGARILLSEDLQNGMSIDGLTVLNPFAIANRDAIGALFGASE</sequence>
<dbReference type="AlphaFoldDB" id="A0A418WKT1"/>
<protein>
    <submittedName>
        <fullName evidence="2">PIN domain-containing protein</fullName>
    </submittedName>
</protein>